<proteinExistence type="predicted"/>
<dbReference type="Pfam" id="PF01740">
    <property type="entry name" value="STAS"/>
    <property type="match status" value="1"/>
</dbReference>
<sequence>MVNRVVPTIKLYDYLIVPIQIELDDTTVEAMQEQILNEIDEKRIKGLIIDVSMVEIIDSYISYTLTETAAMAKMMGCNTVICGIQPTVALTLAQNGG</sequence>
<dbReference type="AlphaFoldDB" id="E4Q3X0"/>
<dbReference type="KEGG" id="cow:Calow_0420"/>
<evidence type="ECO:0000259" key="1">
    <source>
        <dbReference type="PROSITE" id="PS50801"/>
    </source>
</evidence>
<feature type="domain" description="STAS" evidence="1">
    <location>
        <begin position="13"/>
        <end position="97"/>
    </location>
</feature>
<dbReference type="InterPro" id="IPR036513">
    <property type="entry name" value="STAS_dom_sf"/>
</dbReference>
<dbReference type="CDD" id="cd07041">
    <property type="entry name" value="STAS_RsbR_RsbS_like"/>
    <property type="match status" value="1"/>
</dbReference>
<dbReference type="eggNOG" id="COG1366">
    <property type="taxonomic scope" value="Bacteria"/>
</dbReference>
<dbReference type="EMBL" id="CP002216">
    <property type="protein sequence ID" value="ADQ04005.1"/>
    <property type="molecule type" value="Genomic_DNA"/>
</dbReference>
<dbReference type="PANTHER" id="PTHR33745:SF1">
    <property type="entry name" value="RSBT ANTAGONIST PROTEIN RSBS"/>
    <property type="match status" value="1"/>
</dbReference>
<evidence type="ECO:0000313" key="2">
    <source>
        <dbReference type="EMBL" id="ADQ04005.1"/>
    </source>
</evidence>
<dbReference type="Proteomes" id="UP000006889">
    <property type="component" value="Chromosome"/>
</dbReference>
<protein>
    <submittedName>
        <fullName evidence="2">Sulfate transporter/antisigma-factor antagonist STAS</fullName>
    </submittedName>
</protein>
<dbReference type="PANTHER" id="PTHR33745">
    <property type="entry name" value="RSBT ANTAGONIST PROTEIN RSBS-RELATED"/>
    <property type="match status" value="1"/>
</dbReference>
<dbReference type="InterPro" id="IPR051932">
    <property type="entry name" value="Bact_StressResp_Reg"/>
</dbReference>
<organism evidence="2 3">
    <name type="scientific">Caldicellulosiruptor owensensis (strain ATCC 700167 / DSM 13100 / OL)</name>
    <dbReference type="NCBI Taxonomy" id="632518"/>
    <lineage>
        <taxon>Bacteria</taxon>
        <taxon>Bacillati</taxon>
        <taxon>Bacillota</taxon>
        <taxon>Bacillota incertae sedis</taxon>
        <taxon>Caldicellulosiruptorales</taxon>
        <taxon>Caldicellulosiruptoraceae</taxon>
        <taxon>Caldicellulosiruptor</taxon>
    </lineage>
</organism>
<keyword evidence="3" id="KW-1185">Reference proteome</keyword>
<dbReference type="RefSeq" id="WP_013411416.1">
    <property type="nucleotide sequence ID" value="NC_014657.1"/>
</dbReference>
<name>E4Q3X0_CALOW</name>
<evidence type="ECO:0000313" key="3">
    <source>
        <dbReference type="Proteomes" id="UP000006889"/>
    </source>
</evidence>
<reference evidence="2 3" key="2">
    <citation type="journal article" date="2011" name="J. Bacteriol.">
        <title>Complete genome sequences for the anaerobic, extremely thermophilic plant biomass-degrading bacteria Caldicellulosiruptor hydrothermalis, Caldicellulosiruptor kristjanssonii, Caldicellulosiruptor kronotskyensis, Caldicellulosiruptor owensenis, and Caldicellulosiruptor lactoaceticus.</title>
        <authorList>
            <person name="Blumer-Schuette S.E."/>
            <person name="Ozdemir I."/>
            <person name="Mistry D."/>
            <person name="Lucas S."/>
            <person name="Lapidus A."/>
            <person name="Cheng J.F."/>
            <person name="Goodwin L.A."/>
            <person name="Pitluck S."/>
            <person name="Land M.L."/>
            <person name="Hauser L.J."/>
            <person name="Woyke T."/>
            <person name="Mikhailova N."/>
            <person name="Pati A."/>
            <person name="Kyrpides N.C."/>
            <person name="Ivanova N."/>
            <person name="Detter J.C."/>
            <person name="Walston-Davenport K."/>
            <person name="Han S."/>
            <person name="Adams M.W."/>
            <person name="Kelly R.M."/>
        </authorList>
    </citation>
    <scope>NUCLEOTIDE SEQUENCE [LARGE SCALE GENOMIC DNA]</scope>
    <source>
        <strain evidence="3">ATCC 700167 / DSM 13100 / OL</strain>
    </source>
</reference>
<dbReference type="HOGENOM" id="CLU_138490_1_1_9"/>
<reference key="1">
    <citation type="submission" date="2010-09" db="EMBL/GenBank/DDBJ databases">
        <title>Complete sequence of Caldicellulosiruptor owensensis OL.</title>
        <authorList>
            <consortium name="US DOE Joint Genome Institute"/>
            <person name="Lucas S."/>
            <person name="Copeland A."/>
            <person name="Lapidus A."/>
            <person name="Cheng J.-F."/>
            <person name="Bruce D."/>
            <person name="Goodwin L."/>
            <person name="Pitluck S."/>
            <person name="Davenport K."/>
            <person name="Detter J.C."/>
            <person name="Han C."/>
            <person name="Tapia R."/>
            <person name="Land M."/>
            <person name="Hauser L."/>
            <person name="Chang Y.-J."/>
            <person name="Jeffries C."/>
            <person name="Kyrpides N."/>
            <person name="Ivanova N."/>
            <person name="Mikhailova N."/>
            <person name="Blumer-Schuette S.E."/>
            <person name="Kelly R.M."/>
            <person name="Woyke T."/>
        </authorList>
    </citation>
    <scope>NUCLEOTIDE SEQUENCE</scope>
    <source>
        <strain>OL</strain>
    </source>
</reference>
<dbReference type="PROSITE" id="PS50801">
    <property type="entry name" value="STAS"/>
    <property type="match status" value="1"/>
</dbReference>
<dbReference type="InterPro" id="IPR002645">
    <property type="entry name" value="STAS_dom"/>
</dbReference>
<dbReference type="STRING" id="632518.Calow_0420"/>
<dbReference type="Gene3D" id="3.30.750.24">
    <property type="entry name" value="STAS domain"/>
    <property type="match status" value="1"/>
</dbReference>
<dbReference type="SUPFAM" id="SSF52091">
    <property type="entry name" value="SpoIIaa-like"/>
    <property type="match status" value="1"/>
</dbReference>
<gene>
    <name evidence="2" type="ordered locus">Calow_0420</name>
</gene>
<accession>E4Q3X0</accession>